<dbReference type="Pfam" id="PF04879">
    <property type="entry name" value="Molybdop_Fe4S4"/>
    <property type="match status" value="1"/>
</dbReference>
<dbReference type="GO" id="GO:0051536">
    <property type="term" value="F:iron-sulfur cluster binding"/>
    <property type="evidence" value="ECO:0007669"/>
    <property type="project" value="UniProtKB-KW"/>
</dbReference>
<feature type="domain" description="4Fe-4S Mo/W bis-MGD-type" evidence="5">
    <location>
        <begin position="44"/>
        <end position="100"/>
    </location>
</feature>
<dbReference type="AlphaFoldDB" id="A0A3A4NT55"/>
<dbReference type="PROSITE" id="PS51379">
    <property type="entry name" value="4FE4S_FER_2"/>
    <property type="match status" value="2"/>
</dbReference>
<keyword evidence="2" id="KW-0408">Iron</keyword>
<dbReference type="Gene3D" id="3.30.70.20">
    <property type="match status" value="2"/>
</dbReference>
<evidence type="ECO:0000259" key="5">
    <source>
        <dbReference type="PROSITE" id="PS51669"/>
    </source>
</evidence>
<name>A0A3A4NT55_ABYX5</name>
<reference evidence="6 7" key="1">
    <citation type="journal article" date="2017" name="ISME J.">
        <title>Energy and carbon metabolisms in a deep terrestrial subsurface fluid microbial community.</title>
        <authorList>
            <person name="Momper L."/>
            <person name="Jungbluth S.P."/>
            <person name="Lee M.D."/>
            <person name="Amend J.P."/>
        </authorList>
    </citation>
    <scope>NUCLEOTIDE SEQUENCE [LARGE SCALE GENOMIC DNA]</scope>
    <source>
        <strain evidence="6">SURF_5</strain>
    </source>
</reference>
<dbReference type="Gene3D" id="3.30.200.210">
    <property type="match status" value="1"/>
</dbReference>
<dbReference type="InterPro" id="IPR017896">
    <property type="entry name" value="4Fe4S_Fe-S-bd"/>
</dbReference>
<dbReference type="InterPro" id="IPR050612">
    <property type="entry name" value="Prok_Mopterin_Oxidored"/>
</dbReference>
<dbReference type="InterPro" id="IPR006656">
    <property type="entry name" value="Mopterin_OxRdtase"/>
</dbReference>
<dbReference type="Pfam" id="PF12797">
    <property type="entry name" value="Fer4_2"/>
    <property type="match status" value="1"/>
</dbReference>
<evidence type="ECO:0000256" key="3">
    <source>
        <dbReference type="ARBA" id="ARBA00023014"/>
    </source>
</evidence>
<dbReference type="Gene3D" id="3.40.228.10">
    <property type="entry name" value="Dimethylsulfoxide Reductase, domain 2"/>
    <property type="match status" value="1"/>
</dbReference>
<dbReference type="Pfam" id="PF13247">
    <property type="entry name" value="Fer4_11"/>
    <property type="match status" value="1"/>
</dbReference>
<evidence type="ECO:0000259" key="4">
    <source>
        <dbReference type="PROSITE" id="PS51379"/>
    </source>
</evidence>
<dbReference type="Proteomes" id="UP000265882">
    <property type="component" value="Unassembled WGS sequence"/>
</dbReference>
<gene>
    <name evidence="6" type="ORF">C4520_09395</name>
</gene>
<evidence type="ECO:0000313" key="7">
    <source>
        <dbReference type="Proteomes" id="UP000265882"/>
    </source>
</evidence>
<organism evidence="6 7">
    <name type="scientific">Abyssobacteria bacterium (strain SURF_5)</name>
    <dbReference type="NCBI Taxonomy" id="2093360"/>
    <lineage>
        <taxon>Bacteria</taxon>
        <taxon>Pseudomonadati</taxon>
        <taxon>Candidatus Hydrogenedentota</taxon>
        <taxon>Candidatus Abyssobacteria</taxon>
    </lineage>
</organism>
<keyword evidence="1" id="KW-0479">Metal-binding</keyword>
<dbReference type="InterPro" id="IPR009010">
    <property type="entry name" value="Asp_de-COase-like_dom_sf"/>
</dbReference>
<dbReference type="InterPro" id="IPR006963">
    <property type="entry name" value="Mopterin_OxRdtase_4Fe-4S_dom"/>
</dbReference>
<keyword evidence="3" id="KW-0411">Iron-sulfur</keyword>
<dbReference type="SUPFAM" id="SSF54862">
    <property type="entry name" value="4Fe-4S ferredoxins"/>
    <property type="match status" value="1"/>
</dbReference>
<dbReference type="PANTHER" id="PTHR43742">
    <property type="entry name" value="TRIMETHYLAMINE-N-OXIDE REDUCTASE"/>
    <property type="match status" value="1"/>
</dbReference>
<feature type="domain" description="4Fe-4S ferredoxin-type" evidence="4">
    <location>
        <begin position="735"/>
        <end position="765"/>
    </location>
</feature>
<evidence type="ECO:0000256" key="1">
    <source>
        <dbReference type="ARBA" id="ARBA00022723"/>
    </source>
</evidence>
<dbReference type="GO" id="GO:0016491">
    <property type="term" value="F:oxidoreductase activity"/>
    <property type="evidence" value="ECO:0007669"/>
    <property type="project" value="InterPro"/>
</dbReference>
<proteinExistence type="predicted"/>
<feature type="domain" description="4Fe-4S ferredoxin-type" evidence="4">
    <location>
        <begin position="786"/>
        <end position="817"/>
    </location>
</feature>
<sequence>MNRREFLKATALAGAATVVPTGRSGAALLLKHLIPVEELIPGVSYWRSSTCNECPAGCGVRVRLINSNATKIEGNAQHPVNHGGLCARGQSALQGLYSPRRVQSPLRRTESGELEALTWQAALEVAGTSPKEGKIVIVGRHVTGAMQTLLQDLTSDAPELEHLIFEALEYPFVSAANNLSFGIKGIPIYQFEHARLILSFGADFLETWLSPVSCAHGFAATRSVTDPSKSRFIQFESHWSLTGANADERFSIPPGTDLALVGAIAAEVISDAITERPELQKWRDALEPFSVEKASKATGLPAKTIRNVAVLLRSRKPSLVLAGGPTSRTTHATALQVLVNLINYAAGNYGKTVSFNRYEHSPVGSYRDMLKTVEEMEKGEVGALIVHDTSLEFAFADPDRLRTALANVPLKIKLATVIEESSSDYDLILPILHWIETWDLVEPRTGINCVRQPIIQPFTDSLHAGQVLADLVQTLSGKGKPSFNYVDFVQTRWQEVRKKTAPDQSFDAFWKTALEQGGIWLPADERAVTLLEDAAATLNGITPDVTSEGSILIPIATVRYGDGRHTDKPWLNELPDPITTIAWDNPLLISPAMAERWNCKPCDIVRVSVGGKTLEAPVALQEGTHDGVIAFPIGAAGEYMPFHAYPKGNPFHALGGEIDPYAGSLAWTAAPVEFAGVIERVPLARIQGSFEQGEREIAQAVVLTQPGELQENHKEEAPHAAGELYPEYAYPIHKWAMVIDLNLCIGCGACAVACQAENNVFVVGKEQCLRGRKLSWLRIQRLADKGLTIFQPMLCQHCGHAPCETVCPVYASVHNSEGLNVQIYNRCVGTRYCANNCPYKVRRFNWFTYKYPPPLQRQFNPFVSVRTRGTMEKCTFCIQRIRELKEIAKDENRPLRDGEIVPACAQSCPTHAIRFGDLRDPDSWIAKHVADRRGYVVLEHLNTQPSITYLKKIVSQGTLSADTEGSGR</sequence>
<protein>
    <submittedName>
        <fullName evidence="6">4Fe-4S dicluster domain-containing protein</fullName>
    </submittedName>
</protein>
<accession>A0A3A4NT55</accession>
<dbReference type="SUPFAM" id="SSF50692">
    <property type="entry name" value="ADC-like"/>
    <property type="match status" value="1"/>
</dbReference>
<comment type="caution">
    <text evidence="6">The sequence shown here is derived from an EMBL/GenBank/DDBJ whole genome shotgun (WGS) entry which is preliminary data.</text>
</comment>
<dbReference type="PROSITE" id="PS51669">
    <property type="entry name" value="4FE4S_MOW_BIS_MGD"/>
    <property type="match status" value="1"/>
</dbReference>
<dbReference type="Gene3D" id="2.40.40.20">
    <property type="match status" value="1"/>
</dbReference>
<evidence type="ECO:0000256" key="2">
    <source>
        <dbReference type="ARBA" id="ARBA00023004"/>
    </source>
</evidence>
<dbReference type="Pfam" id="PF00384">
    <property type="entry name" value="Molybdopterin"/>
    <property type="match status" value="1"/>
</dbReference>
<dbReference type="SUPFAM" id="SSF53706">
    <property type="entry name" value="Formate dehydrogenase/DMSO reductase, domains 1-3"/>
    <property type="match status" value="1"/>
</dbReference>
<dbReference type="GO" id="GO:0046872">
    <property type="term" value="F:metal ion binding"/>
    <property type="evidence" value="ECO:0007669"/>
    <property type="project" value="UniProtKB-KW"/>
</dbReference>
<dbReference type="InterPro" id="IPR006311">
    <property type="entry name" value="TAT_signal"/>
</dbReference>
<dbReference type="Gene3D" id="3.40.50.740">
    <property type="match status" value="1"/>
</dbReference>
<dbReference type="SMART" id="SM00926">
    <property type="entry name" value="Molybdop_Fe4S4"/>
    <property type="match status" value="1"/>
</dbReference>
<dbReference type="CDD" id="cd10551">
    <property type="entry name" value="PsrB"/>
    <property type="match status" value="1"/>
</dbReference>
<dbReference type="EMBL" id="QZKU01000065">
    <property type="protein sequence ID" value="RJP21725.1"/>
    <property type="molecule type" value="Genomic_DNA"/>
</dbReference>
<dbReference type="PROSITE" id="PS51318">
    <property type="entry name" value="TAT"/>
    <property type="match status" value="1"/>
</dbReference>
<evidence type="ECO:0000313" key="6">
    <source>
        <dbReference type="EMBL" id="RJP21725.1"/>
    </source>
</evidence>